<accession>A0ACC5R7K3</accession>
<name>A0ACC5R7K3_9HYPH</name>
<evidence type="ECO:0000313" key="2">
    <source>
        <dbReference type="Proteomes" id="UP000616151"/>
    </source>
</evidence>
<evidence type="ECO:0000313" key="1">
    <source>
        <dbReference type="EMBL" id="MBK1868590.1"/>
    </source>
</evidence>
<keyword evidence="2" id="KW-1185">Reference proteome</keyword>
<dbReference type="EMBL" id="JAENHL010000007">
    <property type="protein sequence ID" value="MBK1868590.1"/>
    <property type="molecule type" value="Genomic_DNA"/>
</dbReference>
<protein>
    <submittedName>
        <fullName evidence="1">FAD-binding oxidoreductase</fullName>
    </submittedName>
</protein>
<organism evidence="1 2">
    <name type="scientific">Taklimakanibacter albus</name>
    <dbReference type="NCBI Taxonomy" id="2800327"/>
    <lineage>
        <taxon>Bacteria</taxon>
        <taxon>Pseudomonadati</taxon>
        <taxon>Pseudomonadota</taxon>
        <taxon>Alphaproteobacteria</taxon>
        <taxon>Hyphomicrobiales</taxon>
        <taxon>Aestuariivirgaceae</taxon>
        <taxon>Taklimakanibacter</taxon>
    </lineage>
</organism>
<comment type="caution">
    <text evidence="1">The sequence shown here is derived from an EMBL/GenBank/DDBJ whole genome shotgun (WGS) entry which is preliminary data.</text>
</comment>
<sequence>MTTRKRQLRNGRSLWLAYPAPRIKTVSAAGGKTADVLIIGAGISGALIGELLAAQGYSVVFIDRRGPILGSTPASTALVLYEIDMPIIKLRTKIGEEKAIRAWRRSKLALENLRHRTEYLGIKCDMVQRDSLYLAGDMLGERSLAREGEARRSAGFESVFLDRAHLRKAYGISRPAALLSFGNLTLNPRTLTAGYLQAAIARGAKVIARDEVTALSESRSGVKAVTKSGGTIKARMAIYASGYELPKVVRDKSLHIASTFVMATRPQKRRLWPGETLIWEASDPYLYLRTTPDGRIICGGEDEDFGDEERRNAMLVAKVSQLSAKLGRLFPGVDTTPDFAWSANFGASATGLPKIGRLPGHKHVYAALGYGGNGITYSRLAAELISTELSGKSDPDAGLFNFHA</sequence>
<proteinExistence type="predicted"/>
<dbReference type="Proteomes" id="UP000616151">
    <property type="component" value="Unassembled WGS sequence"/>
</dbReference>
<reference evidence="1" key="1">
    <citation type="submission" date="2021-01" db="EMBL/GenBank/DDBJ databases">
        <authorList>
            <person name="Sun Q."/>
        </authorList>
    </citation>
    <scope>NUCLEOTIDE SEQUENCE</scope>
    <source>
        <strain evidence="1">YIM B02566</strain>
    </source>
</reference>
<gene>
    <name evidence="1" type="ORF">JHL16_19705</name>
</gene>